<keyword evidence="2" id="KW-0812">Transmembrane</keyword>
<keyword evidence="2" id="KW-0472">Membrane</keyword>
<feature type="transmembrane region" description="Helical" evidence="2">
    <location>
        <begin position="84"/>
        <end position="108"/>
    </location>
</feature>
<evidence type="ECO:0000256" key="2">
    <source>
        <dbReference type="SAM" id="Phobius"/>
    </source>
</evidence>
<gene>
    <name evidence="3" type="ORF">UT61_C0054G0013</name>
</gene>
<proteinExistence type="predicted"/>
<evidence type="ECO:0000256" key="1">
    <source>
        <dbReference type="SAM" id="MobiDB-lite"/>
    </source>
</evidence>
<accession>A0A0G0PT45</accession>
<reference evidence="3 4" key="1">
    <citation type="journal article" date="2015" name="Nature">
        <title>rRNA introns, odd ribosomes, and small enigmatic genomes across a large radiation of phyla.</title>
        <authorList>
            <person name="Brown C.T."/>
            <person name="Hug L.A."/>
            <person name="Thomas B.C."/>
            <person name="Sharon I."/>
            <person name="Castelle C.J."/>
            <person name="Singh A."/>
            <person name="Wilkins M.J."/>
            <person name="Williams K.H."/>
            <person name="Banfield J.F."/>
        </authorList>
    </citation>
    <scope>NUCLEOTIDE SEQUENCE [LARGE SCALE GENOMIC DNA]</scope>
</reference>
<evidence type="ECO:0008006" key="5">
    <source>
        <dbReference type="Google" id="ProtNLM"/>
    </source>
</evidence>
<feature type="non-terminal residue" evidence="3">
    <location>
        <position position="198"/>
    </location>
</feature>
<name>A0A0G0PT45_9BACT</name>
<protein>
    <recommendedName>
        <fullName evidence="5">DUF11 domain-containing protein</fullName>
    </recommendedName>
</protein>
<comment type="caution">
    <text evidence="3">The sequence shown here is derived from an EMBL/GenBank/DDBJ whole genome shotgun (WGS) entry which is preliminary data.</text>
</comment>
<organism evidence="3 4">
    <name type="scientific">Candidatus Woesebacteria bacterium GW2011_GWA1_39_8</name>
    <dbReference type="NCBI Taxonomy" id="1618552"/>
    <lineage>
        <taxon>Bacteria</taxon>
        <taxon>Candidatus Woeseibacteriota</taxon>
    </lineage>
</organism>
<dbReference type="AlphaFoldDB" id="A0A0G0PT45"/>
<dbReference type="EMBL" id="LBXL01000054">
    <property type="protein sequence ID" value="KKR28241.1"/>
    <property type="molecule type" value="Genomic_DNA"/>
</dbReference>
<keyword evidence="2" id="KW-1133">Transmembrane helix</keyword>
<sequence>MQYNDEKNPPSLKASGGQREKLNRLEKKLYSRGAPNIIDAGRTELKEDVKQNEEIKTDWPNVKTSSFDELAAKMSKVAQNKHNFVNKIFIASLVFFVVAAGIAAFVFLGGSNLVSSRNVDVQVSGPLSIPGGQEVSFDIDVVNNNNVDLNAASLLVEYPEGVRSPLDFSKELGRERFDLGTIKSKESRRQNIKAVFFG</sequence>
<evidence type="ECO:0000313" key="3">
    <source>
        <dbReference type="EMBL" id="KKR28241.1"/>
    </source>
</evidence>
<feature type="region of interest" description="Disordered" evidence="1">
    <location>
        <begin position="1"/>
        <end position="20"/>
    </location>
</feature>
<evidence type="ECO:0000313" key="4">
    <source>
        <dbReference type="Proteomes" id="UP000034793"/>
    </source>
</evidence>
<dbReference type="Proteomes" id="UP000034793">
    <property type="component" value="Unassembled WGS sequence"/>
</dbReference>